<dbReference type="InterPro" id="IPR029016">
    <property type="entry name" value="GAF-like_dom_sf"/>
</dbReference>
<dbReference type="RefSeq" id="WP_012965854.1">
    <property type="nucleotide sequence ID" value="NC_013849.1"/>
</dbReference>
<dbReference type="OrthoDB" id="30671at2157"/>
<dbReference type="PaxDb" id="589924-Ferp_1360"/>
<dbReference type="PROSITE" id="PS50112">
    <property type="entry name" value="PAS"/>
    <property type="match status" value="2"/>
</dbReference>
<dbReference type="eggNOG" id="arCOG06538">
    <property type="taxonomic scope" value="Archaea"/>
</dbReference>
<accession>D3RYE8</accession>
<evidence type="ECO:0000313" key="2">
    <source>
        <dbReference type="EMBL" id="ADC65511.1"/>
    </source>
</evidence>
<dbReference type="SUPFAM" id="SSF55785">
    <property type="entry name" value="PYP-like sensor domain (PAS domain)"/>
    <property type="match status" value="2"/>
</dbReference>
<dbReference type="InterPro" id="IPR003661">
    <property type="entry name" value="HisK_dim/P_dom"/>
</dbReference>
<dbReference type="NCBIfam" id="TIGR00229">
    <property type="entry name" value="sensory_box"/>
    <property type="match status" value="1"/>
</dbReference>
<dbReference type="InterPro" id="IPR001610">
    <property type="entry name" value="PAC"/>
</dbReference>
<evidence type="ECO:0000259" key="1">
    <source>
        <dbReference type="PROSITE" id="PS50112"/>
    </source>
</evidence>
<keyword evidence="3" id="KW-1185">Reference proteome</keyword>
<dbReference type="Pfam" id="PF00989">
    <property type="entry name" value="PAS"/>
    <property type="match status" value="1"/>
</dbReference>
<reference evidence="2 3" key="2">
    <citation type="journal article" date="2011" name="Stand. Genomic Sci.">
        <title>Complete genome sequence of Ferroglobus placidus AEDII12DO.</title>
        <authorList>
            <person name="Anderson I."/>
            <person name="Risso C."/>
            <person name="Holmes D."/>
            <person name="Lucas S."/>
            <person name="Copeland A."/>
            <person name="Lapidus A."/>
            <person name="Cheng J.F."/>
            <person name="Bruce D."/>
            <person name="Goodwin L."/>
            <person name="Pitluck S."/>
            <person name="Saunders E."/>
            <person name="Brettin T."/>
            <person name="Detter J.C."/>
            <person name="Han C."/>
            <person name="Tapia R."/>
            <person name="Larimer F."/>
            <person name="Land M."/>
            <person name="Hauser L."/>
            <person name="Woyke T."/>
            <person name="Lovley D."/>
            <person name="Kyrpides N."/>
            <person name="Ivanova N."/>
        </authorList>
    </citation>
    <scope>NUCLEOTIDE SEQUENCE [LARGE SCALE GENOMIC DNA]</scope>
    <source>
        <strain evidence="3">DSM 10642 / AEDII12DO</strain>
    </source>
</reference>
<dbReference type="GO" id="GO:0006355">
    <property type="term" value="P:regulation of DNA-templated transcription"/>
    <property type="evidence" value="ECO:0007669"/>
    <property type="project" value="InterPro"/>
</dbReference>
<dbReference type="eggNOG" id="arCOG06712">
    <property type="taxonomic scope" value="Archaea"/>
</dbReference>
<dbReference type="PANTHER" id="PTHR44757:SF2">
    <property type="entry name" value="BIOFILM ARCHITECTURE MAINTENANCE PROTEIN MBAA"/>
    <property type="match status" value="1"/>
</dbReference>
<dbReference type="SMART" id="SM00086">
    <property type="entry name" value="PAC"/>
    <property type="match status" value="1"/>
</dbReference>
<dbReference type="HOGENOM" id="CLU_497505_0_0_2"/>
<dbReference type="EMBL" id="CP001899">
    <property type="protein sequence ID" value="ADC65511.1"/>
    <property type="molecule type" value="Genomic_DNA"/>
</dbReference>
<dbReference type="InterPro" id="IPR013655">
    <property type="entry name" value="PAS_fold_3"/>
</dbReference>
<dbReference type="GeneID" id="25395306"/>
<dbReference type="STRING" id="589924.Ferp_1360"/>
<dbReference type="GO" id="GO:0000155">
    <property type="term" value="F:phosphorelay sensor kinase activity"/>
    <property type="evidence" value="ECO:0007669"/>
    <property type="project" value="InterPro"/>
</dbReference>
<dbReference type="InterPro" id="IPR013767">
    <property type="entry name" value="PAS_fold"/>
</dbReference>
<dbReference type="CDD" id="cd00130">
    <property type="entry name" value="PAS"/>
    <property type="match status" value="2"/>
</dbReference>
<dbReference type="Pfam" id="PF00512">
    <property type="entry name" value="HisKA"/>
    <property type="match status" value="1"/>
</dbReference>
<dbReference type="Gene3D" id="3.30.450.20">
    <property type="entry name" value="PAS domain"/>
    <property type="match status" value="2"/>
</dbReference>
<dbReference type="SMART" id="SM00091">
    <property type="entry name" value="PAS"/>
    <property type="match status" value="2"/>
</dbReference>
<protein>
    <submittedName>
        <fullName evidence="2">Putative PAS/PAC sensor protein</fullName>
    </submittedName>
</protein>
<dbReference type="KEGG" id="fpl:Ferp_1360"/>
<feature type="domain" description="PAS" evidence="1">
    <location>
        <begin position="111"/>
        <end position="181"/>
    </location>
</feature>
<dbReference type="Gene3D" id="3.30.450.40">
    <property type="match status" value="1"/>
</dbReference>
<organism evidence="2 3">
    <name type="scientific">Ferroglobus placidus (strain DSM 10642 / AEDII12DO)</name>
    <dbReference type="NCBI Taxonomy" id="589924"/>
    <lineage>
        <taxon>Archaea</taxon>
        <taxon>Methanobacteriati</taxon>
        <taxon>Methanobacteriota</taxon>
        <taxon>Archaeoglobi</taxon>
        <taxon>Archaeoglobales</taxon>
        <taxon>Archaeoglobaceae</taxon>
        <taxon>Ferroglobus</taxon>
    </lineage>
</organism>
<dbReference type="InterPro" id="IPR035965">
    <property type="entry name" value="PAS-like_dom_sf"/>
</dbReference>
<dbReference type="CDD" id="cd00082">
    <property type="entry name" value="HisKA"/>
    <property type="match status" value="1"/>
</dbReference>
<dbReference type="Proteomes" id="UP000002613">
    <property type="component" value="Chromosome"/>
</dbReference>
<dbReference type="Pfam" id="PF08447">
    <property type="entry name" value="PAS_3"/>
    <property type="match status" value="1"/>
</dbReference>
<name>D3RYE8_FERPA</name>
<dbReference type="PANTHER" id="PTHR44757">
    <property type="entry name" value="DIGUANYLATE CYCLASE DGCP"/>
    <property type="match status" value="1"/>
</dbReference>
<dbReference type="SMART" id="SM00388">
    <property type="entry name" value="HisKA"/>
    <property type="match status" value="1"/>
</dbReference>
<dbReference type="InterPro" id="IPR052155">
    <property type="entry name" value="Biofilm_reg_signaling"/>
</dbReference>
<dbReference type="AlphaFoldDB" id="D3RYE8"/>
<dbReference type="InterPro" id="IPR000014">
    <property type="entry name" value="PAS"/>
</dbReference>
<feature type="domain" description="PAS" evidence="1">
    <location>
        <begin position="16"/>
        <end position="55"/>
    </location>
</feature>
<proteinExistence type="predicted"/>
<dbReference type="SUPFAM" id="SSF55781">
    <property type="entry name" value="GAF domain-like"/>
    <property type="match status" value="1"/>
</dbReference>
<evidence type="ECO:0000313" key="3">
    <source>
        <dbReference type="Proteomes" id="UP000002613"/>
    </source>
</evidence>
<sequence length="438" mass="49792">MTDLETTHTTYFVPGVVITDSDYNILFWNRTAESLFNIKMEEVLGKNLKEILERIGAGRLFDAISKGEKKVVEINTGLKSLYIFAFSEKVNVGGTEYLVIFIEEITEEIRKKRIHELIVNNVRDVIALVDFEGKIHYASPSITIVLGYSVEEVAGKSVFEFVHPEDLEAMKRIFQEAVSMGVGKATCRVKRKDGTYIWVEAVGKVISFEEKIGVISARDVTETVTLEKLLRVINNVGKVIVHAKDEESLLSNVCNELATFFPAVSIWLKDEGLTKSCGKDFEICNFAEKVAKEKKILFETCEVCGKVKAAFPMVADSELKGVLVTCLDRRQKLDEENLQMLDVLANDIAFAIKALKLEEAKRKAYRQIEDNIYKFAILVDEIKNPLTAIMGLAEEKVEDEEVKKKIIEQVERIKNIVKKLDEGWLESEKVREFLRRYL</sequence>
<gene>
    <name evidence="2" type="ordered locus">Ferp_1360</name>
</gene>
<reference evidence="3" key="1">
    <citation type="submission" date="2010-02" db="EMBL/GenBank/DDBJ databases">
        <title>Complete sequence of Ferroglobus placidus DSM 10642.</title>
        <authorList>
            <consortium name="US DOE Joint Genome Institute"/>
            <person name="Lucas S."/>
            <person name="Copeland A."/>
            <person name="Lapidus A."/>
            <person name="Cheng J.-F."/>
            <person name="Bruce D."/>
            <person name="Goodwin L."/>
            <person name="Pitluck S."/>
            <person name="Saunders E."/>
            <person name="Brettin T."/>
            <person name="Detter J.C."/>
            <person name="Han C."/>
            <person name="Tapia R."/>
            <person name="Larimer F."/>
            <person name="Land M."/>
            <person name="Hauser L."/>
            <person name="Kyrpides N."/>
            <person name="Ivanova N."/>
            <person name="Holmes D."/>
            <person name="Lovley D."/>
            <person name="Kyrpides N."/>
            <person name="Anderson I.J."/>
            <person name="Woyke T."/>
        </authorList>
    </citation>
    <scope>NUCLEOTIDE SEQUENCE [LARGE SCALE GENOMIC DNA]</scope>
    <source>
        <strain evidence="3">DSM 10642 / AEDII12DO</strain>
    </source>
</reference>